<sequence length="1904" mass="202087">MASDVSNNNSGSSKSKRSRGSGDAAGQQINFLIPGQLQAAAGAATRGGGAAAAPSTGCIKASVLLHTGRARDGADAGGLVRVSAMPGEDVVVLTLANGPTLVLHPEDARDLMRAQAGGPGTRAASVALGADEVAVSSHLAWAGLEASATRGATRGWLGDVVLQAFDVVTDLFKDEAVTLATAAITKKVDGQVDAGVYALKAFAQALPTTLKGSGAKLAQVPPAADGQPLLVLVHGTFVDTVSTFGKLWLQHPDKVRDLFGRYGDKVYALDHPTMGVSPIANALTLVQALPAGARLHLLTHSRGGLVAEILARACGGGKLTAAELALFADEKYAEHRKDLAALVQQAQAKGLKLERVVRVACPARGTTLASGRLDAYLSVLQWGLQLAQVPVAPALLDFLHEVARRRADPTELPGIEAMMPASAVVAWLNRGEVSLPGELRVVAGDLEGDSVGSWVKTLLADAFYWGDNDLVVQTRSMYGGAPRQGEPSGSAAPSAQFMLDRGGKVTHFNYFSNPSTVDAIAGALLSGEPAGFAAIGPLSWAGKDASGSRSARAVARSRGLFWGSDDKPAAQSAEELALAAAQAAKRPAVFVLPGILGSNLKLDGKRVWLGFGFVNGLMKLRWDPATAERVQPDGPIGSSYDDLIERLADSHEVIPFAYDWRRPIEDEARRLALEVDKAIAARRASGQPVRIIAHSMGGLVARTLQLEAPETWRRLMAHADARLLMLGTPNGGSWAPMQTLSGDDTFGNALVAFGSLFDNGGARKMMAGMPGFIQLQAGLLDPAQGLDRAETWQKLAEQDIDTLRQNSYWHTLDSQITIYEWGAPPQAVLDQAVSLRRRLDAQLTQLGTDKQKMLLVVGHADFTPAGIQMDSLNGLEYLNTPDDGDGRVTQASSTQLGLRSWKLDAEHGKLPDVAEAFAAYVELLNSGDTRLLDRLEPNTRGAAGKAADRRLARSRPSRGLLSSLPPSREADVLASAGATRRGQGKPRGNGSQALQVQVLNADLRFVQQPLLVGHYRALSLTGAEAVIDALVQQAMSRALAAGLYPDAPGSHQIFGNARDNPDNPFEMARPQAAIVVGLGEEGKLRSSELSFTVRQAVLAYAQRLSEQGGASQPPDFEMAATLIGSGGSGINAGSAARAIAQGALEAKQKLQACGWPQLRLLTLVELFLDRAGDAWRALQLQELAAPERLRLLGKIQSGPGAMRRMLESSYRGASYDFISALSLPGQDPAHPLINYTLDTKRARTEIRAQHAQGSLLRELVEKASNVANADPMIGRTLFNLLVPVEMEPFLGGSSEMVIELEAATAGIPWELLNTNPDPGVADQRPWAIRSKLIRKLQLKDFRSELRDASPDDHVLVIGEPLCDPTQYPRLDGARREALAVAAQLGSALGGVDGNGEGKVRQLVEQNDAQSIINALFERSYRAVHIAGHGAPGAKGGVVLSGSNTFLGADEVRAMRVVPELVFLNCCHLAGREAATVLDSRGGSLPAYDRAGFAANIAEELIRVGVRCVVAAGWAVEDDAAEQFATRFYAALLGGARFIEAVGQAREAAWQANPQGNTWAAYQCYGDPEWRWQREGGDAQRPALNLGDEFAGIASPVSLTLALEKIAVEAQYSRNKAGSAQLDKLRYLDAQFKALWGGMGAVAEAFALAYAALGERAGAIAWYRSAVNAEDASASLKAAEQLGNLLVRQGEKAGDLAALQEGTALLERVLAVQPTAERHNLLGSACKLQAMAGQGPQAAAFLQRSLQHYQEAERICLAQADPKRYYPAMNAMGLSLRLAFQNPKLQSLQGLIAPARIQDAREALNQDNQSKPDFWNVVGQIELNLLEALSQGRLADVAEACLASFSQLKQRVPAATQWDSVAKQARFTLQPYLGCKLGGAAQQKAEHGAARRILDGLAALAKPGT</sequence>
<organism evidence="4 5">
    <name type="scientific">Roseateles oligotrophus</name>
    <dbReference type="NCBI Taxonomy" id="1769250"/>
    <lineage>
        <taxon>Bacteria</taxon>
        <taxon>Pseudomonadati</taxon>
        <taxon>Pseudomonadota</taxon>
        <taxon>Betaproteobacteria</taxon>
        <taxon>Burkholderiales</taxon>
        <taxon>Sphaerotilaceae</taxon>
        <taxon>Roseateles</taxon>
    </lineage>
</organism>
<dbReference type="InterPro" id="IPR055803">
    <property type="entry name" value="DUF7379"/>
</dbReference>
<gene>
    <name evidence="4" type="ORF">HNP55_000715</name>
</gene>
<feature type="region of interest" description="Disordered" evidence="1">
    <location>
        <begin position="1"/>
        <end position="24"/>
    </location>
</feature>
<feature type="region of interest" description="Disordered" evidence="1">
    <location>
        <begin position="971"/>
        <end position="990"/>
    </location>
</feature>
<dbReference type="SUPFAM" id="SSF53474">
    <property type="entry name" value="alpha/beta-Hydrolases"/>
    <property type="match status" value="2"/>
</dbReference>
<dbReference type="InterPro" id="IPR046880">
    <property type="entry name" value="TPR-S"/>
</dbReference>
<name>A0A840L1U6_9BURK</name>
<dbReference type="RefSeq" id="WP_184296230.1">
    <property type="nucleotide sequence ID" value="NZ_JACHLP010000001.1"/>
</dbReference>
<evidence type="ECO:0000313" key="5">
    <source>
        <dbReference type="Proteomes" id="UP000562027"/>
    </source>
</evidence>
<proteinExistence type="predicted"/>
<comment type="caution">
    <text evidence="4">The sequence shown here is derived from an EMBL/GenBank/DDBJ whole genome shotgun (WGS) entry which is preliminary data.</text>
</comment>
<feature type="compositionally biased region" description="Low complexity" evidence="1">
    <location>
        <begin position="957"/>
        <end position="966"/>
    </location>
</feature>
<dbReference type="Pfam" id="PF24096">
    <property type="entry name" value="DUF7379"/>
    <property type="match status" value="1"/>
</dbReference>
<evidence type="ECO:0000259" key="2">
    <source>
        <dbReference type="Pfam" id="PF12770"/>
    </source>
</evidence>
<dbReference type="Pfam" id="PF12770">
    <property type="entry name" value="CHAT"/>
    <property type="match status" value="1"/>
</dbReference>
<evidence type="ECO:0000313" key="4">
    <source>
        <dbReference type="EMBL" id="MBB4842220.1"/>
    </source>
</evidence>
<feature type="region of interest" description="Disordered" evidence="1">
    <location>
        <begin position="938"/>
        <end position="966"/>
    </location>
</feature>
<reference evidence="4 5" key="1">
    <citation type="submission" date="2020-08" db="EMBL/GenBank/DDBJ databases">
        <title>Functional genomics of gut bacteria from endangered species of beetles.</title>
        <authorList>
            <person name="Carlos-Shanley C."/>
        </authorList>
    </citation>
    <scope>NUCLEOTIDE SEQUENCE [LARGE SCALE GENOMIC DNA]</scope>
    <source>
        <strain evidence="4 5">S00239</strain>
    </source>
</reference>
<dbReference type="Proteomes" id="UP000562027">
    <property type="component" value="Unassembled WGS sequence"/>
</dbReference>
<dbReference type="Pfam" id="PF02450">
    <property type="entry name" value="LCAT"/>
    <property type="match status" value="1"/>
</dbReference>
<dbReference type="GO" id="GO:0008374">
    <property type="term" value="F:O-acyltransferase activity"/>
    <property type="evidence" value="ECO:0007669"/>
    <property type="project" value="InterPro"/>
</dbReference>
<accession>A0A840L1U6</accession>
<dbReference type="EMBL" id="JACHLP010000001">
    <property type="protein sequence ID" value="MBB4842220.1"/>
    <property type="molecule type" value="Genomic_DNA"/>
</dbReference>
<dbReference type="GO" id="GO:0006629">
    <property type="term" value="P:lipid metabolic process"/>
    <property type="evidence" value="ECO:0007669"/>
    <property type="project" value="InterPro"/>
</dbReference>
<evidence type="ECO:0000256" key="1">
    <source>
        <dbReference type="SAM" id="MobiDB-lite"/>
    </source>
</evidence>
<feature type="compositionally biased region" description="Low complexity" evidence="1">
    <location>
        <begin position="1"/>
        <end position="13"/>
    </location>
</feature>
<dbReference type="InterPro" id="IPR003386">
    <property type="entry name" value="LACT/PDAT_acylTrfase"/>
</dbReference>
<dbReference type="PANTHER" id="PTHR11440">
    <property type="entry name" value="LECITHIN-CHOLESTEROL ACYLTRANSFERASE-RELATED"/>
    <property type="match status" value="1"/>
</dbReference>
<dbReference type="Gene3D" id="3.40.50.1820">
    <property type="entry name" value="alpha/beta hydrolase"/>
    <property type="match status" value="2"/>
</dbReference>
<feature type="domain" description="CHAT" evidence="2">
    <location>
        <begin position="1274"/>
        <end position="1566"/>
    </location>
</feature>
<feature type="domain" description="DUF7379" evidence="3">
    <location>
        <begin position="230"/>
        <end position="313"/>
    </location>
</feature>
<dbReference type="InterPro" id="IPR024983">
    <property type="entry name" value="CHAT_dom"/>
</dbReference>
<keyword evidence="5" id="KW-1185">Reference proteome</keyword>
<dbReference type="InterPro" id="IPR029058">
    <property type="entry name" value="AB_hydrolase_fold"/>
</dbReference>
<protein>
    <submittedName>
        <fullName evidence="4">CHAT domain-containing protein/peptidoglycan/xylan/chitin deacetylase (PgdA/CDA1 family)</fullName>
    </submittedName>
</protein>
<dbReference type="Pfam" id="PF20308">
    <property type="entry name" value="TPR-S"/>
    <property type="match status" value="1"/>
</dbReference>
<evidence type="ECO:0000259" key="3">
    <source>
        <dbReference type="Pfam" id="PF24096"/>
    </source>
</evidence>